<protein>
    <recommendedName>
        <fullName evidence="4">Protein TraL</fullName>
    </recommendedName>
</protein>
<dbReference type="RefSeq" id="WP_099119204.1">
    <property type="nucleotide sequence ID" value="NZ_NJAK01000003.1"/>
</dbReference>
<dbReference type="InterPro" id="IPR009838">
    <property type="entry name" value="T4SS_TraL"/>
</dbReference>
<evidence type="ECO:0000313" key="3">
    <source>
        <dbReference type="Proteomes" id="UP000222168"/>
    </source>
</evidence>
<organism evidence="2 3">
    <name type="scientific">Xenorhabdus ishibashii</name>
    <dbReference type="NCBI Taxonomy" id="1034471"/>
    <lineage>
        <taxon>Bacteria</taxon>
        <taxon>Pseudomonadati</taxon>
        <taxon>Pseudomonadota</taxon>
        <taxon>Gammaproteobacteria</taxon>
        <taxon>Enterobacterales</taxon>
        <taxon>Morganellaceae</taxon>
        <taxon>Xenorhabdus</taxon>
    </lineage>
</organism>
<accession>A0A2D0K7Z5</accession>
<dbReference type="Pfam" id="PF07178">
    <property type="entry name" value="TraL"/>
    <property type="match status" value="1"/>
</dbReference>
<sequence length="99" mass="11619">MDGKENRYLFPSTLTNQRRVMGLPIDEFCIYIPLALAGIFSNLFLYFPILAMAYISIRKLKKGKGSCYLLNLVYWFLPKTMADFFIRALPASYKRYWIS</sequence>
<feature type="transmembrane region" description="Helical" evidence="1">
    <location>
        <begin position="30"/>
        <end position="55"/>
    </location>
</feature>
<keyword evidence="1" id="KW-1133">Transmembrane helix</keyword>
<keyword evidence="1" id="KW-0812">Transmembrane</keyword>
<dbReference type="NCBIfam" id="TIGR02762">
    <property type="entry name" value="TraL_TIGR"/>
    <property type="match status" value="1"/>
</dbReference>
<evidence type="ECO:0008006" key="4">
    <source>
        <dbReference type="Google" id="ProtNLM"/>
    </source>
</evidence>
<reference evidence="2 3" key="1">
    <citation type="journal article" date="2017" name="Nat. Microbiol.">
        <title>Natural product diversity associated with the nematode symbionts Photorhabdus and Xenorhabdus.</title>
        <authorList>
            <person name="Tobias N.J."/>
            <person name="Wolff H."/>
            <person name="Djahanschiri B."/>
            <person name="Grundmann F."/>
            <person name="Kronenwerth M."/>
            <person name="Shi Y.M."/>
            <person name="Simonyi S."/>
            <person name="Grun P."/>
            <person name="Shapiro-Ilan D."/>
            <person name="Pidot S.J."/>
            <person name="Stinear T.P."/>
            <person name="Ebersberger I."/>
            <person name="Bode H.B."/>
        </authorList>
    </citation>
    <scope>NUCLEOTIDE SEQUENCE [LARGE SCALE GENOMIC DNA]</scope>
    <source>
        <strain evidence="2 3">DSM 22670</strain>
    </source>
</reference>
<evidence type="ECO:0000313" key="2">
    <source>
        <dbReference type="EMBL" id="PHM59551.1"/>
    </source>
</evidence>
<gene>
    <name evidence="2" type="ORF">Xish_03670</name>
</gene>
<evidence type="ECO:0000256" key="1">
    <source>
        <dbReference type="SAM" id="Phobius"/>
    </source>
</evidence>
<dbReference type="OrthoDB" id="6570048at2"/>
<dbReference type="Proteomes" id="UP000222168">
    <property type="component" value="Unassembled WGS sequence"/>
</dbReference>
<dbReference type="EMBL" id="NJAK01000003">
    <property type="protein sequence ID" value="PHM59551.1"/>
    <property type="molecule type" value="Genomic_DNA"/>
</dbReference>
<keyword evidence="3" id="KW-1185">Reference proteome</keyword>
<name>A0A2D0K7Z5_9GAMM</name>
<proteinExistence type="predicted"/>
<dbReference type="GO" id="GO:0019867">
    <property type="term" value="C:outer membrane"/>
    <property type="evidence" value="ECO:0007669"/>
    <property type="project" value="InterPro"/>
</dbReference>
<keyword evidence="1" id="KW-0472">Membrane</keyword>
<comment type="caution">
    <text evidence="2">The sequence shown here is derived from an EMBL/GenBank/DDBJ whole genome shotgun (WGS) entry which is preliminary data.</text>
</comment>
<dbReference type="AlphaFoldDB" id="A0A2D0K7Z5"/>